<keyword evidence="3" id="KW-0813">Transport</keyword>
<comment type="subcellular location">
    <subcellularLocation>
        <location evidence="1">Membrane</location>
        <topology evidence="1">Multi-pass membrane protein</topology>
    </subcellularLocation>
</comment>
<feature type="transmembrane region" description="Helical" evidence="9">
    <location>
        <begin position="16"/>
        <end position="34"/>
    </location>
</feature>
<proteinExistence type="inferred from homology"/>
<reference evidence="10" key="1">
    <citation type="submission" date="2025-08" db="UniProtKB">
        <authorList>
            <consortium name="Ensembl"/>
        </authorList>
    </citation>
    <scope>IDENTIFICATION</scope>
</reference>
<dbReference type="Pfam" id="PF14798">
    <property type="entry name" value="Ca_hom_mod"/>
    <property type="match status" value="1"/>
</dbReference>
<dbReference type="PANTHER" id="PTHR32261">
    <property type="entry name" value="CALCIUM HOMEOSTASIS MODULATOR PROTEIN"/>
    <property type="match status" value="1"/>
</dbReference>
<keyword evidence="6" id="KW-0406">Ion transport</keyword>
<feature type="transmembrane region" description="Helical" evidence="9">
    <location>
        <begin position="94"/>
        <end position="113"/>
    </location>
</feature>
<feature type="transmembrane region" description="Helical" evidence="9">
    <location>
        <begin position="46"/>
        <end position="73"/>
    </location>
</feature>
<reference evidence="10" key="2">
    <citation type="submission" date="2025-09" db="UniProtKB">
        <authorList>
            <consortium name="Ensembl"/>
        </authorList>
    </citation>
    <scope>IDENTIFICATION</scope>
</reference>
<evidence type="ECO:0000256" key="6">
    <source>
        <dbReference type="ARBA" id="ARBA00023065"/>
    </source>
</evidence>
<dbReference type="InterPro" id="IPR029569">
    <property type="entry name" value="CALHM"/>
</dbReference>
<evidence type="ECO:0000313" key="10">
    <source>
        <dbReference type="Ensembl" id="ENSLLEP00000042016.1"/>
    </source>
</evidence>
<sequence>MDQFKSIFTSSPEADMNLICVTITAISMIIYKIYKINCPCLPGYNLIYGFIVMFFPPMVFFFFAFILAQQFVSLVMKLSKPQSKRKQNKDIQSLMIRALVAPILWIIVCFLDGKAVICAFSETVDAEQFGGFGNYTTLSTDLLLAKVPCKNFELLPSSSTRKAIYRFLKSTSQAIGFLVILSIIGFAAASHILSSIFNISTSIRTRYWRVFADTEDLCFEETCLMYNRWMAERCIKSHVEDMEKHGTNRGRHGGENKIISPWQMMDYIDQWYYGQPPIIYERETSGSPSISNPNVAIGTSLANSLMQGWAIVLARGPLCGSRG</sequence>
<protein>
    <submittedName>
        <fullName evidence="10">Uncharacterized protein</fullName>
    </submittedName>
</protein>
<evidence type="ECO:0000256" key="1">
    <source>
        <dbReference type="ARBA" id="ARBA00004141"/>
    </source>
</evidence>
<comment type="similarity">
    <text evidence="2">Belongs to the CALHM family.</text>
</comment>
<keyword evidence="7 9" id="KW-0472">Membrane</keyword>
<keyword evidence="5 9" id="KW-1133">Transmembrane helix</keyword>
<evidence type="ECO:0000256" key="5">
    <source>
        <dbReference type="ARBA" id="ARBA00022989"/>
    </source>
</evidence>
<evidence type="ECO:0000256" key="7">
    <source>
        <dbReference type="ARBA" id="ARBA00023136"/>
    </source>
</evidence>
<evidence type="ECO:0000256" key="3">
    <source>
        <dbReference type="ARBA" id="ARBA00022448"/>
    </source>
</evidence>
<keyword evidence="8" id="KW-0407">Ion channel</keyword>
<evidence type="ECO:0000256" key="4">
    <source>
        <dbReference type="ARBA" id="ARBA00022692"/>
    </source>
</evidence>
<dbReference type="GO" id="GO:0005886">
    <property type="term" value="C:plasma membrane"/>
    <property type="evidence" value="ECO:0007669"/>
    <property type="project" value="TreeGrafter"/>
</dbReference>
<dbReference type="PANTHER" id="PTHR32261:SF7">
    <property type="entry name" value="CALCIUM HOMEOSTASIS MODULATOR PROTEIN 3"/>
    <property type="match status" value="1"/>
</dbReference>
<organism evidence="10 11">
    <name type="scientific">Leptobrachium leishanense</name>
    <name type="common">Leishan spiny toad</name>
    <dbReference type="NCBI Taxonomy" id="445787"/>
    <lineage>
        <taxon>Eukaryota</taxon>
        <taxon>Metazoa</taxon>
        <taxon>Chordata</taxon>
        <taxon>Craniata</taxon>
        <taxon>Vertebrata</taxon>
        <taxon>Euteleostomi</taxon>
        <taxon>Amphibia</taxon>
        <taxon>Batrachia</taxon>
        <taxon>Anura</taxon>
        <taxon>Pelobatoidea</taxon>
        <taxon>Megophryidae</taxon>
        <taxon>Leptobrachium</taxon>
    </lineage>
</organism>
<feature type="transmembrane region" description="Helical" evidence="9">
    <location>
        <begin position="175"/>
        <end position="199"/>
    </location>
</feature>
<name>A0A8C5QVY0_9ANUR</name>
<dbReference type="OrthoDB" id="5978124at2759"/>
<accession>A0A8C5QVY0</accession>
<evidence type="ECO:0000313" key="11">
    <source>
        <dbReference type="Proteomes" id="UP000694569"/>
    </source>
</evidence>
<dbReference type="GeneTree" id="ENSGT01030000234610"/>
<dbReference type="AlphaFoldDB" id="A0A8C5QVY0"/>
<dbReference type="GO" id="GO:1904669">
    <property type="term" value="P:ATP export"/>
    <property type="evidence" value="ECO:0007669"/>
    <property type="project" value="UniProtKB-ARBA"/>
</dbReference>
<keyword evidence="11" id="KW-1185">Reference proteome</keyword>
<dbReference type="Ensembl" id="ENSLLET00000043696.1">
    <property type="protein sequence ID" value="ENSLLEP00000042016.1"/>
    <property type="gene ID" value="ENSLLEG00000026720.1"/>
</dbReference>
<dbReference type="GO" id="GO:0005261">
    <property type="term" value="F:monoatomic cation channel activity"/>
    <property type="evidence" value="ECO:0007669"/>
    <property type="project" value="TreeGrafter"/>
</dbReference>
<evidence type="ECO:0000256" key="9">
    <source>
        <dbReference type="SAM" id="Phobius"/>
    </source>
</evidence>
<evidence type="ECO:0000256" key="8">
    <source>
        <dbReference type="ARBA" id="ARBA00023303"/>
    </source>
</evidence>
<evidence type="ECO:0000256" key="2">
    <source>
        <dbReference type="ARBA" id="ARBA00008497"/>
    </source>
</evidence>
<dbReference type="Proteomes" id="UP000694569">
    <property type="component" value="Unplaced"/>
</dbReference>
<keyword evidence="4 9" id="KW-0812">Transmembrane</keyword>